<dbReference type="InterPro" id="IPR011009">
    <property type="entry name" value="Kinase-like_dom_sf"/>
</dbReference>
<organism evidence="12 13">
    <name type="scientific">Mycena chlorophos</name>
    <name type="common">Agaric fungus</name>
    <name type="synonym">Agaricus chlorophos</name>
    <dbReference type="NCBI Taxonomy" id="658473"/>
    <lineage>
        <taxon>Eukaryota</taxon>
        <taxon>Fungi</taxon>
        <taxon>Dikarya</taxon>
        <taxon>Basidiomycota</taxon>
        <taxon>Agaricomycotina</taxon>
        <taxon>Agaricomycetes</taxon>
        <taxon>Agaricomycetidae</taxon>
        <taxon>Agaricales</taxon>
        <taxon>Marasmiineae</taxon>
        <taxon>Mycenaceae</taxon>
        <taxon>Mycena</taxon>
    </lineage>
</organism>
<dbReference type="EMBL" id="JACAZE010000020">
    <property type="protein sequence ID" value="KAF7293737.1"/>
    <property type="molecule type" value="Genomic_DNA"/>
</dbReference>
<dbReference type="EC" id="2.7.11.24" evidence="9"/>
<evidence type="ECO:0000256" key="7">
    <source>
        <dbReference type="PROSITE-ProRule" id="PRU10141"/>
    </source>
</evidence>
<evidence type="ECO:0000256" key="3">
    <source>
        <dbReference type="ARBA" id="ARBA00022741"/>
    </source>
</evidence>
<evidence type="ECO:0000259" key="11">
    <source>
        <dbReference type="PROSITE" id="PS50011"/>
    </source>
</evidence>
<comment type="cofactor">
    <cofactor evidence="9">
        <name>Mg(2+)</name>
        <dbReference type="ChEBI" id="CHEBI:18420"/>
    </cofactor>
</comment>
<comment type="caution">
    <text evidence="12">The sequence shown here is derived from an EMBL/GenBank/DDBJ whole genome shotgun (WGS) entry which is preliminary data.</text>
</comment>
<dbReference type="InterPro" id="IPR017441">
    <property type="entry name" value="Protein_kinase_ATP_BS"/>
</dbReference>
<dbReference type="CDD" id="cd07849">
    <property type="entry name" value="STKc_ERK1_2_like"/>
    <property type="match status" value="1"/>
</dbReference>
<protein>
    <recommendedName>
        <fullName evidence="9">Mitogen-activated protein kinase</fullName>
        <ecNumber evidence="9">2.7.11.24</ecNumber>
    </recommendedName>
</protein>
<dbReference type="Gene3D" id="3.30.200.20">
    <property type="entry name" value="Phosphorylase Kinase, domain 1"/>
    <property type="match status" value="1"/>
</dbReference>
<evidence type="ECO:0000256" key="8">
    <source>
        <dbReference type="RuleBase" id="RU000304"/>
    </source>
</evidence>
<keyword evidence="4 9" id="KW-0418">Kinase</keyword>
<keyword evidence="5 7" id="KW-0067">ATP-binding</keyword>
<dbReference type="PROSITE" id="PS00107">
    <property type="entry name" value="PROTEIN_KINASE_ATP"/>
    <property type="match status" value="1"/>
</dbReference>
<dbReference type="SUPFAM" id="SSF56112">
    <property type="entry name" value="Protein kinase-like (PK-like)"/>
    <property type="match status" value="1"/>
</dbReference>
<evidence type="ECO:0000313" key="13">
    <source>
        <dbReference type="Proteomes" id="UP000613580"/>
    </source>
</evidence>
<evidence type="ECO:0000256" key="5">
    <source>
        <dbReference type="ARBA" id="ARBA00022840"/>
    </source>
</evidence>
<dbReference type="OrthoDB" id="192887at2759"/>
<keyword evidence="9" id="KW-0460">Magnesium</keyword>
<dbReference type="Gene3D" id="1.10.510.10">
    <property type="entry name" value="Transferase(Phosphotransferase) domain 1"/>
    <property type="match status" value="1"/>
</dbReference>
<feature type="binding site" evidence="7">
    <location>
        <position position="77"/>
    </location>
    <ligand>
        <name>ATP</name>
        <dbReference type="ChEBI" id="CHEBI:30616"/>
    </ligand>
</feature>
<dbReference type="InterPro" id="IPR050117">
    <property type="entry name" value="MAPK"/>
</dbReference>
<feature type="domain" description="Protein kinase" evidence="11">
    <location>
        <begin position="48"/>
        <end position="340"/>
    </location>
</feature>
<keyword evidence="13" id="KW-1185">Reference proteome</keyword>
<dbReference type="Pfam" id="PF00069">
    <property type="entry name" value="Pkinase"/>
    <property type="match status" value="1"/>
</dbReference>
<dbReference type="AlphaFoldDB" id="A0A8H6S7C1"/>
<reference evidence="12" key="1">
    <citation type="submission" date="2020-05" db="EMBL/GenBank/DDBJ databases">
        <title>Mycena genomes resolve the evolution of fungal bioluminescence.</title>
        <authorList>
            <person name="Tsai I.J."/>
        </authorList>
    </citation>
    <scope>NUCLEOTIDE SEQUENCE</scope>
    <source>
        <strain evidence="12">110903Hualien_Pintung</strain>
    </source>
</reference>
<sequence>MYDGAVLELDGDGLVVELHEEADELHCGGGGPIVTRWLIMNFEVGSQYSVLDVIGEGAYGVVVSAVHNPTGRKVAIKRITPFDHSMFCLRTLREIKLLRHFHHENIIAILDILRPPSISQFTEVYLVQELMETDLHRVIRTQELSDDHCQYFIYQTLRALKALHSADVLHRDLKPSNLLLNANCDLKLCDFGLARSARPPPNAANDSSTFLTEYVATRWYRAPEVMLTFKEYTRAIDMWSVGCVLAEMLNGKPLFPGRDYHHQLSIILDILGTPSIDDFYAISSQRSREYIRALPFRKKRPFSQLFPKANPDAIDLLEKLLTFSPKRRIEVGEALAHPYLSPYHDPADEPTAEQIDPSFFDFDNGEPLGKEDLKGASLLIYEEITRPDNPAAPFELQSAAT</sequence>
<dbReference type="PROSITE" id="PS00108">
    <property type="entry name" value="PROTEIN_KINASE_ST"/>
    <property type="match status" value="1"/>
</dbReference>
<evidence type="ECO:0000256" key="2">
    <source>
        <dbReference type="ARBA" id="ARBA00022679"/>
    </source>
</evidence>
<keyword evidence="1 8" id="KW-0723">Serine/threonine-protein kinase</keyword>
<dbReference type="Proteomes" id="UP000613580">
    <property type="component" value="Unassembled WGS sequence"/>
</dbReference>
<evidence type="ECO:0000256" key="1">
    <source>
        <dbReference type="ARBA" id="ARBA00022527"/>
    </source>
</evidence>
<proteinExistence type="inferred from homology"/>
<comment type="activity regulation">
    <text evidence="9">Activated by threonine and tyrosine phosphorylation.</text>
</comment>
<feature type="region of interest" description="Disordered" evidence="10">
    <location>
        <begin position="342"/>
        <end position="361"/>
    </location>
</feature>
<keyword evidence="2 9" id="KW-0808">Transferase</keyword>
<keyword evidence="3 7" id="KW-0547">Nucleotide-binding</keyword>
<evidence type="ECO:0000256" key="10">
    <source>
        <dbReference type="SAM" id="MobiDB-lite"/>
    </source>
</evidence>
<evidence type="ECO:0000256" key="9">
    <source>
        <dbReference type="RuleBase" id="RU361165"/>
    </source>
</evidence>
<comment type="function">
    <text evidence="6">Responds to activation by environmental stress by phosphorylating downstream targets.</text>
</comment>
<comment type="similarity">
    <text evidence="9">Belongs to the protein kinase superfamily. Ser/Thr protein kinase family. MAP kinase subfamily.</text>
</comment>
<evidence type="ECO:0000313" key="12">
    <source>
        <dbReference type="EMBL" id="KAF7293737.1"/>
    </source>
</evidence>
<dbReference type="PANTHER" id="PTHR24055">
    <property type="entry name" value="MITOGEN-ACTIVATED PROTEIN KINASE"/>
    <property type="match status" value="1"/>
</dbReference>
<name>A0A8H6S7C1_MYCCL</name>
<gene>
    <name evidence="12" type="ORF">HMN09_01168900</name>
</gene>
<dbReference type="InterPro" id="IPR003527">
    <property type="entry name" value="MAP_kinase_CS"/>
</dbReference>
<comment type="catalytic activity">
    <reaction evidence="9">
        <text>L-threonyl-[protein] + ATP = O-phospho-L-threonyl-[protein] + ADP + H(+)</text>
        <dbReference type="Rhea" id="RHEA:46608"/>
        <dbReference type="Rhea" id="RHEA-COMP:11060"/>
        <dbReference type="Rhea" id="RHEA-COMP:11605"/>
        <dbReference type="ChEBI" id="CHEBI:15378"/>
        <dbReference type="ChEBI" id="CHEBI:30013"/>
        <dbReference type="ChEBI" id="CHEBI:30616"/>
        <dbReference type="ChEBI" id="CHEBI:61977"/>
        <dbReference type="ChEBI" id="CHEBI:456216"/>
        <dbReference type="EC" id="2.7.11.24"/>
    </reaction>
</comment>
<accession>A0A8H6S7C1</accession>
<evidence type="ECO:0000256" key="4">
    <source>
        <dbReference type="ARBA" id="ARBA00022777"/>
    </source>
</evidence>
<dbReference type="InterPro" id="IPR008271">
    <property type="entry name" value="Ser/Thr_kinase_AS"/>
</dbReference>
<dbReference type="InterPro" id="IPR000719">
    <property type="entry name" value="Prot_kinase_dom"/>
</dbReference>
<dbReference type="PROSITE" id="PS01351">
    <property type="entry name" value="MAPK"/>
    <property type="match status" value="1"/>
</dbReference>
<dbReference type="PROSITE" id="PS50011">
    <property type="entry name" value="PROTEIN_KINASE_DOM"/>
    <property type="match status" value="1"/>
</dbReference>
<dbReference type="FunFam" id="3.30.200.20:FF:000073">
    <property type="entry name" value="Mitogen-activated protein kinase"/>
    <property type="match status" value="1"/>
</dbReference>
<dbReference type="FunFam" id="1.10.510.10:FF:000040">
    <property type="entry name" value="Mitogen-activated protein kinase"/>
    <property type="match status" value="1"/>
</dbReference>
<dbReference type="SMART" id="SM00220">
    <property type="entry name" value="S_TKc"/>
    <property type="match status" value="1"/>
</dbReference>
<dbReference type="GO" id="GO:0005524">
    <property type="term" value="F:ATP binding"/>
    <property type="evidence" value="ECO:0007669"/>
    <property type="project" value="UniProtKB-UniRule"/>
</dbReference>
<evidence type="ECO:0000256" key="6">
    <source>
        <dbReference type="ARBA" id="ARBA00055111"/>
    </source>
</evidence>
<dbReference type="GO" id="GO:0004707">
    <property type="term" value="F:MAP kinase activity"/>
    <property type="evidence" value="ECO:0007669"/>
    <property type="project" value="UniProtKB-EC"/>
</dbReference>